<keyword evidence="3 13" id="KW-0858">Xylan degradation</keyword>
<feature type="active site" description="Nucleophile" evidence="9">
    <location>
        <position position="270"/>
    </location>
</feature>
<evidence type="ECO:0000256" key="7">
    <source>
        <dbReference type="ARBA" id="ARBA00023295"/>
    </source>
</evidence>
<evidence type="ECO:0000256" key="10">
    <source>
        <dbReference type="RuleBase" id="RU361174"/>
    </source>
</evidence>
<dbReference type="SMART" id="SM00633">
    <property type="entry name" value="Glyco_10"/>
    <property type="match status" value="1"/>
</dbReference>
<dbReference type="PANTHER" id="PTHR31490">
    <property type="entry name" value="GLYCOSYL HYDROLASE"/>
    <property type="match status" value="1"/>
</dbReference>
<dbReference type="PANTHER" id="PTHR31490:SF88">
    <property type="entry name" value="BETA-XYLANASE"/>
    <property type="match status" value="1"/>
</dbReference>
<dbReference type="Pfam" id="PF00331">
    <property type="entry name" value="Glyco_hydro_10"/>
    <property type="match status" value="1"/>
</dbReference>
<evidence type="ECO:0000256" key="9">
    <source>
        <dbReference type="PROSITE-ProRule" id="PRU10061"/>
    </source>
</evidence>
<dbReference type="Gene3D" id="3.20.20.80">
    <property type="entry name" value="Glycosidases"/>
    <property type="match status" value="1"/>
</dbReference>
<dbReference type="InterPro" id="IPR017853">
    <property type="entry name" value="GH"/>
</dbReference>
<keyword evidence="7 10" id="KW-0326">Glycosidase</keyword>
<keyword evidence="4 11" id="KW-0732">Signal</keyword>
<keyword evidence="8 10" id="KW-0624">Polysaccharide degradation</keyword>
<dbReference type="InterPro" id="IPR044846">
    <property type="entry name" value="GH10"/>
</dbReference>
<name>A0A1I1NMI3_9ACTN</name>
<sequence length="374" mass="41711">MSSRVRRAAAGVLIGALASGALVMGTSGTAEAAPKKTLRSVAWKQDHRFVGVAVADDKLSDETYARTVAREFSSVTPENVMKWETIEPAPGEFNFEPGDRLIDFARKNHQLVYGHVLVWHSQLPAWVNEGEFTAEELSEVTENHITEVVSHYKGKVQRWDVVNEVFNEDGTFRETKFYQTLGEDYIADAFRAAHAADPRAKLFINDYNTDGIGPKSDAMYELVKDLLADGVPIHGVGIQSHMILDLYDAESYEANIQRFADLGLEVVITELDIRMDMPATEEKLAAQAEQFRAVTQACVNVDGCTGITVWGLRDSDSWVPGWFEGQGAPLLFNEDYSKKPAYYAMYDVFKTKKKPCWWGWHPGRGWGGHHGTAA</sequence>
<keyword evidence="6 10" id="KW-0119">Carbohydrate metabolism</keyword>
<dbReference type="AlphaFoldDB" id="A0A1I1NMI3"/>
<feature type="chain" id="PRO_5011469572" description="Beta-xylanase" evidence="11">
    <location>
        <begin position="33"/>
        <end position="374"/>
    </location>
</feature>
<evidence type="ECO:0000256" key="11">
    <source>
        <dbReference type="SAM" id="SignalP"/>
    </source>
</evidence>
<dbReference type="PROSITE" id="PS51760">
    <property type="entry name" value="GH10_2"/>
    <property type="match status" value="1"/>
</dbReference>
<evidence type="ECO:0000259" key="12">
    <source>
        <dbReference type="PROSITE" id="PS51760"/>
    </source>
</evidence>
<evidence type="ECO:0000256" key="6">
    <source>
        <dbReference type="ARBA" id="ARBA00023277"/>
    </source>
</evidence>
<gene>
    <name evidence="13" type="ORF">SAMN05421773_10874</name>
</gene>
<dbReference type="GO" id="GO:0045493">
    <property type="term" value="P:xylan catabolic process"/>
    <property type="evidence" value="ECO:0007669"/>
    <property type="project" value="UniProtKB-KW"/>
</dbReference>
<keyword evidence="14" id="KW-1185">Reference proteome</keyword>
<protein>
    <recommendedName>
        <fullName evidence="10">Beta-xylanase</fullName>
        <ecNumber evidence="10">3.2.1.8</ecNumber>
    </recommendedName>
</protein>
<evidence type="ECO:0000256" key="1">
    <source>
        <dbReference type="ARBA" id="ARBA00000681"/>
    </source>
</evidence>
<dbReference type="STRING" id="910347.SAMN05421773_10874"/>
<dbReference type="InterPro" id="IPR031158">
    <property type="entry name" value="GH10_AS"/>
</dbReference>
<accession>A0A1I1NMI3</accession>
<dbReference type="Proteomes" id="UP000199207">
    <property type="component" value="Unassembled WGS sequence"/>
</dbReference>
<dbReference type="InterPro" id="IPR001000">
    <property type="entry name" value="GH10_dom"/>
</dbReference>
<evidence type="ECO:0000256" key="4">
    <source>
        <dbReference type="ARBA" id="ARBA00022729"/>
    </source>
</evidence>
<evidence type="ECO:0000256" key="2">
    <source>
        <dbReference type="ARBA" id="ARBA00007495"/>
    </source>
</evidence>
<organism evidence="13 14">
    <name type="scientific">Streptomyces aidingensis</name>
    <dbReference type="NCBI Taxonomy" id="910347"/>
    <lineage>
        <taxon>Bacteria</taxon>
        <taxon>Bacillati</taxon>
        <taxon>Actinomycetota</taxon>
        <taxon>Actinomycetes</taxon>
        <taxon>Kitasatosporales</taxon>
        <taxon>Streptomycetaceae</taxon>
        <taxon>Streptomyces</taxon>
    </lineage>
</organism>
<evidence type="ECO:0000313" key="13">
    <source>
        <dbReference type="EMBL" id="SFC98737.1"/>
    </source>
</evidence>
<evidence type="ECO:0000313" key="14">
    <source>
        <dbReference type="Proteomes" id="UP000199207"/>
    </source>
</evidence>
<dbReference type="EC" id="3.2.1.8" evidence="10"/>
<dbReference type="GO" id="GO:0031176">
    <property type="term" value="F:endo-1,4-beta-xylanase activity"/>
    <property type="evidence" value="ECO:0007669"/>
    <property type="project" value="UniProtKB-EC"/>
</dbReference>
<dbReference type="SUPFAM" id="SSF51445">
    <property type="entry name" value="(Trans)glycosidases"/>
    <property type="match status" value="1"/>
</dbReference>
<comment type="catalytic activity">
    <reaction evidence="1 10">
        <text>Endohydrolysis of (1-&gt;4)-beta-D-xylosidic linkages in xylans.</text>
        <dbReference type="EC" id="3.2.1.8"/>
    </reaction>
</comment>
<dbReference type="OrthoDB" id="9815836at2"/>
<dbReference type="RefSeq" id="WP_093839464.1">
    <property type="nucleotide sequence ID" value="NZ_FOLM01000008.1"/>
</dbReference>
<evidence type="ECO:0000256" key="8">
    <source>
        <dbReference type="ARBA" id="ARBA00023326"/>
    </source>
</evidence>
<dbReference type="PRINTS" id="PR00134">
    <property type="entry name" value="GLHYDRLASE10"/>
</dbReference>
<keyword evidence="5 10" id="KW-0378">Hydrolase</keyword>
<evidence type="ECO:0000256" key="5">
    <source>
        <dbReference type="ARBA" id="ARBA00022801"/>
    </source>
</evidence>
<comment type="similarity">
    <text evidence="2 10">Belongs to the glycosyl hydrolase 10 (cellulase F) family.</text>
</comment>
<feature type="signal peptide" evidence="11">
    <location>
        <begin position="1"/>
        <end position="32"/>
    </location>
</feature>
<evidence type="ECO:0000256" key="3">
    <source>
        <dbReference type="ARBA" id="ARBA00022651"/>
    </source>
</evidence>
<dbReference type="PROSITE" id="PS00591">
    <property type="entry name" value="GH10_1"/>
    <property type="match status" value="1"/>
</dbReference>
<proteinExistence type="inferred from homology"/>
<feature type="domain" description="GH10" evidence="12">
    <location>
        <begin position="32"/>
        <end position="348"/>
    </location>
</feature>
<dbReference type="EMBL" id="FOLM01000008">
    <property type="protein sequence ID" value="SFC98737.1"/>
    <property type="molecule type" value="Genomic_DNA"/>
</dbReference>
<reference evidence="13 14" key="1">
    <citation type="submission" date="2016-10" db="EMBL/GenBank/DDBJ databases">
        <authorList>
            <person name="de Groot N.N."/>
        </authorList>
    </citation>
    <scope>NUCLEOTIDE SEQUENCE [LARGE SCALE GENOMIC DNA]</scope>
    <source>
        <strain evidence="13 14">CGMCC 4.5739</strain>
    </source>
</reference>